<evidence type="ECO:0000313" key="2">
    <source>
        <dbReference type="Proteomes" id="UP000655016"/>
    </source>
</evidence>
<proteinExistence type="predicted"/>
<name>A0ABQ1TPY7_9FLAO</name>
<evidence type="ECO:0000313" key="1">
    <source>
        <dbReference type="EMBL" id="GGE98236.1"/>
    </source>
</evidence>
<dbReference type="RefSeq" id="WP_163392358.1">
    <property type="nucleotide sequence ID" value="NZ_BMKP01000001.1"/>
</dbReference>
<comment type="caution">
    <text evidence="1">The sequence shown here is derived from an EMBL/GenBank/DDBJ whole genome shotgun (WGS) entry which is preliminary data.</text>
</comment>
<protein>
    <submittedName>
        <fullName evidence="1">Uncharacterized protein</fullName>
    </submittedName>
</protein>
<dbReference type="Proteomes" id="UP000655016">
    <property type="component" value="Unassembled WGS sequence"/>
</dbReference>
<organism evidence="1 2">
    <name type="scientific">Flavobacterium limi</name>
    <dbReference type="NCBI Taxonomy" id="2045105"/>
    <lineage>
        <taxon>Bacteria</taxon>
        <taxon>Pseudomonadati</taxon>
        <taxon>Bacteroidota</taxon>
        <taxon>Flavobacteriia</taxon>
        <taxon>Flavobacteriales</taxon>
        <taxon>Flavobacteriaceae</taxon>
        <taxon>Flavobacterium</taxon>
    </lineage>
</organism>
<reference evidence="2" key="1">
    <citation type="journal article" date="2019" name="Int. J. Syst. Evol. Microbiol.">
        <title>The Global Catalogue of Microorganisms (GCM) 10K type strain sequencing project: providing services to taxonomists for standard genome sequencing and annotation.</title>
        <authorList>
            <consortium name="The Broad Institute Genomics Platform"/>
            <consortium name="The Broad Institute Genome Sequencing Center for Infectious Disease"/>
            <person name="Wu L."/>
            <person name="Ma J."/>
        </authorList>
    </citation>
    <scope>NUCLEOTIDE SEQUENCE [LARGE SCALE GENOMIC DNA]</scope>
    <source>
        <strain evidence="2">CGMCC 1.16060</strain>
    </source>
</reference>
<dbReference type="EMBL" id="BMKP01000001">
    <property type="protein sequence ID" value="GGE98236.1"/>
    <property type="molecule type" value="Genomic_DNA"/>
</dbReference>
<accession>A0ABQ1TPY7</accession>
<sequence length="121" mass="13311">MELDVFITETIKSISNGVINAQIFGKENNVLVNPLRSFDDKFAQHSLTVKDGERRSKRTITQIDFDVAVTVSAEDASKVGGGLKIQIFNADASTATSTINQTTSRIKFQIDMSLPFETQTP</sequence>
<gene>
    <name evidence="1" type="ORF">GCM10011518_04570</name>
</gene>
<keyword evidence="2" id="KW-1185">Reference proteome</keyword>